<name>A0A6N8DMD6_RHOAC</name>
<evidence type="ECO:0000313" key="2">
    <source>
        <dbReference type="EMBL" id="MTV30341.1"/>
    </source>
</evidence>
<comment type="caution">
    <text evidence="2">The sequence shown here is derived from an EMBL/GenBank/DDBJ whole genome shotgun (WGS) entry which is preliminary data.</text>
</comment>
<accession>A0A6N8DMD6</accession>
<dbReference type="EMBL" id="WNKS01000003">
    <property type="protein sequence ID" value="MTV30341.1"/>
    <property type="molecule type" value="Genomic_DNA"/>
</dbReference>
<gene>
    <name evidence="2" type="ORF">GJ654_04965</name>
</gene>
<protein>
    <submittedName>
        <fullName evidence="2">Uncharacterized protein</fullName>
    </submittedName>
</protein>
<reference evidence="2 3" key="1">
    <citation type="submission" date="2019-11" db="EMBL/GenBank/DDBJ databases">
        <title>Whole-genome sequence of a Rhodoblastus acidophilus DSM 142.</title>
        <authorList>
            <person name="Kyndt J.A."/>
            <person name="Meyer T.E."/>
        </authorList>
    </citation>
    <scope>NUCLEOTIDE SEQUENCE [LARGE SCALE GENOMIC DNA]</scope>
    <source>
        <strain evidence="2 3">DSM 142</strain>
    </source>
</reference>
<feature type="region of interest" description="Disordered" evidence="1">
    <location>
        <begin position="73"/>
        <end position="107"/>
    </location>
</feature>
<dbReference type="Proteomes" id="UP000439113">
    <property type="component" value="Unassembled WGS sequence"/>
</dbReference>
<proteinExistence type="predicted"/>
<evidence type="ECO:0000256" key="1">
    <source>
        <dbReference type="SAM" id="MobiDB-lite"/>
    </source>
</evidence>
<organism evidence="2 3">
    <name type="scientific">Rhodoblastus acidophilus</name>
    <name type="common">Rhodopseudomonas acidophila</name>
    <dbReference type="NCBI Taxonomy" id="1074"/>
    <lineage>
        <taxon>Bacteria</taxon>
        <taxon>Pseudomonadati</taxon>
        <taxon>Pseudomonadota</taxon>
        <taxon>Alphaproteobacteria</taxon>
        <taxon>Hyphomicrobiales</taxon>
        <taxon>Rhodoblastaceae</taxon>
        <taxon>Rhodoblastus</taxon>
    </lineage>
</organism>
<evidence type="ECO:0000313" key="3">
    <source>
        <dbReference type="Proteomes" id="UP000439113"/>
    </source>
</evidence>
<dbReference type="RefSeq" id="WP_155445005.1">
    <property type="nucleotide sequence ID" value="NZ_JAOQNR010000003.1"/>
</dbReference>
<feature type="compositionally biased region" description="Basic and acidic residues" evidence="1">
    <location>
        <begin position="73"/>
        <end position="92"/>
    </location>
</feature>
<sequence>MAKKAKKMGIATKNGPLIDREIKMDMIASRHPPLANADSKARLEFFKSNPEWTANLRGALFLRIKDFSAKFPDLTKPEGERETNEKWRKAGHDNVAAENEALGLKGR</sequence>
<dbReference type="AlphaFoldDB" id="A0A6N8DMD6"/>